<dbReference type="EMBL" id="CADCTV010000957">
    <property type="protein sequence ID" value="CAA9370568.1"/>
    <property type="molecule type" value="Genomic_DNA"/>
</dbReference>
<evidence type="ECO:0000256" key="1">
    <source>
        <dbReference type="SAM" id="MobiDB-lite"/>
    </source>
</evidence>
<evidence type="ECO:0000313" key="2">
    <source>
        <dbReference type="EMBL" id="CAA9370568.1"/>
    </source>
</evidence>
<feature type="non-terminal residue" evidence="2">
    <location>
        <position position="1"/>
    </location>
</feature>
<feature type="region of interest" description="Disordered" evidence="1">
    <location>
        <begin position="154"/>
        <end position="335"/>
    </location>
</feature>
<proteinExistence type="predicted"/>
<dbReference type="AlphaFoldDB" id="A0A6J4MZJ9"/>
<feature type="region of interest" description="Disordered" evidence="1">
    <location>
        <begin position="1"/>
        <end position="131"/>
    </location>
</feature>
<organism evidence="2">
    <name type="scientific">uncultured Gemmatimonadota bacterium</name>
    <dbReference type="NCBI Taxonomy" id="203437"/>
    <lineage>
        <taxon>Bacteria</taxon>
        <taxon>Pseudomonadati</taxon>
        <taxon>Gemmatimonadota</taxon>
        <taxon>environmental samples</taxon>
    </lineage>
</organism>
<protein>
    <submittedName>
        <fullName evidence="2">Lipase</fullName>
    </submittedName>
</protein>
<feature type="compositionally biased region" description="Low complexity" evidence="1">
    <location>
        <begin position="16"/>
        <end position="31"/>
    </location>
</feature>
<feature type="compositionally biased region" description="Basic residues" evidence="1">
    <location>
        <begin position="213"/>
        <end position="223"/>
    </location>
</feature>
<feature type="compositionally biased region" description="Basic and acidic residues" evidence="1">
    <location>
        <begin position="47"/>
        <end position="60"/>
    </location>
</feature>
<feature type="compositionally biased region" description="Basic residues" evidence="1">
    <location>
        <begin position="271"/>
        <end position="281"/>
    </location>
</feature>
<reference evidence="2" key="1">
    <citation type="submission" date="2020-02" db="EMBL/GenBank/DDBJ databases">
        <authorList>
            <person name="Meier V. D."/>
        </authorList>
    </citation>
    <scope>NUCLEOTIDE SEQUENCE</scope>
    <source>
        <strain evidence="2">AVDCRST_MAG89</strain>
    </source>
</reference>
<feature type="compositionally biased region" description="Basic residues" evidence="1">
    <location>
        <begin position="171"/>
        <end position="185"/>
    </location>
</feature>
<feature type="compositionally biased region" description="Low complexity" evidence="1">
    <location>
        <begin position="201"/>
        <end position="212"/>
    </location>
</feature>
<feature type="non-terminal residue" evidence="2">
    <location>
        <position position="335"/>
    </location>
</feature>
<sequence length="335" mass="36026">VHNGTDRGAHPRGVHPQRAPGRRAPAAGAGDAEVHRQPGRLASHVVAEPRGRARGAHEPAVEACARAAGGHHRHHLSRGAHGHHAHPHPAAAGGHGNAAGADVLPRRRVGAGRQGHARPAGARAVRGRARRRRLRGLRQLARGQVPHAERAGVRLHGLRGGARRGAERGRLAPRHHRRQRRRQHERRRDADGQGAQRAQDLVPGAALPAARLPPRRGLVRQVRRGAVAHQEDDGVDVRPPGARRQRGDRRLPGPRHRRAAARAAGRADRDRRRHPAGRGRGVRGQARAGGRAGHDGALRRHLPRLRHAQPGGRHPGGARRDPAVHRHAAAGAARL</sequence>
<feature type="compositionally biased region" description="Basic residues" evidence="1">
    <location>
        <begin position="69"/>
        <end position="87"/>
    </location>
</feature>
<accession>A0A6J4MZJ9</accession>
<name>A0A6J4MZJ9_9BACT</name>
<feature type="compositionally biased region" description="Basic residues" evidence="1">
    <location>
        <begin position="241"/>
        <end position="260"/>
    </location>
</feature>
<gene>
    <name evidence="2" type="ORF">AVDCRST_MAG89-4559</name>
</gene>